<feature type="region of interest" description="Disordered" evidence="1">
    <location>
        <begin position="1"/>
        <end position="36"/>
    </location>
</feature>
<name>A6K6P8_RAT</name>
<evidence type="ECO:0000313" key="2">
    <source>
        <dbReference type="EMBL" id="EDL85408.1"/>
    </source>
</evidence>
<protein>
    <submittedName>
        <fullName evidence="2">RCG52157</fullName>
    </submittedName>
</protein>
<feature type="compositionally biased region" description="Polar residues" evidence="1">
    <location>
        <begin position="1"/>
        <end position="14"/>
    </location>
</feature>
<reference evidence="2 3" key="1">
    <citation type="submission" date="2005-07" db="EMBL/GenBank/DDBJ databases">
        <authorList>
            <person name="Mural R.J."/>
            <person name="Li P.W."/>
            <person name="Adams M.D."/>
            <person name="Amanatides P.G."/>
            <person name="Baden-Tillson H."/>
            <person name="Barnstead M."/>
            <person name="Chin S.H."/>
            <person name="Dew I."/>
            <person name="Evans C.A."/>
            <person name="Ferriera S."/>
            <person name="Flanigan M."/>
            <person name="Fosler C."/>
            <person name="Glodek A."/>
            <person name="Gu Z."/>
            <person name="Holt R.A."/>
            <person name="Jennings D."/>
            <person name="Kraft C.L."/>
            <person name="Lu F."/>
            <person name="Nguyen T."/>
            <person name="Nusskern D.R."/>
            <person name="Pfannkoch C.M."/>
            <person name="Sitter C."/>
            <person name="Sutton G.G."/>
            <person name="Venter J.C."/>
            <person name="Wang Z."/>
            <person name="Woodage T."/>
            <person name="Zheng X.H."/>
            <person name="Zhong F."/>
        </authorList>
    </citation>
    <scope>NUCLEOTIDE SEQUENCE [LARGE SCALE GENOMIC DNA]</scope>
    <source>
        <strain>BN</strain>
        <strain evidence="3">Sprague-Dawley</strain>
    </source>
</reference>
<dbReference type="EMBL" id="CH474023">
    <property type="protein sequence ID" value="EDL85408.1"/>
    <property type="molecule type" value="Genomic_DNA"/>
</dbReference>
<dbReference type="Proteomes" id="UP000234681">
    <property type="component" value="Chromosome 15"/>
</dbReference>
<proteinExistence type="predicted"/>
<dbReference type="AlphaFoldDB" id="A6K6P8"/>
<gene>
    <name evidence="2" type="ORF">rCG_52157</name>
</gene>
<accession>A6K6P8</accession>
<sequence>MKLNPSVTPDQSQNHKQHSVHLTRSEEDHVFQLSKS</sequence>
<evidence type="ECO:0000256" key="1">
    <source>
        <dbReference type="SAM" id="MobiDB-lite"/>
    </source>
</evidence>
<organism evidence="2 3">
    <name type="scientific">Rattus norvegicus</name>
    <name type="common">Rat</name>
    <dbReference type="NCBI Taxonomy" id="10116"/>
    <lineage>
        <taxon>Eukaryota</taxon>
        <taxon>Metazoa</taxon>
        <taxon>Chordata</taxon>
        <taxon>Craniata</taxon>
        <taxon>Vertebrata</taxon>
        <taxon>Euteleostomi</taxon>
        <taxon>Mammalia</taxon>
        <taxon>Eutheria</taxon>
        <taxon>Euarchontoglires</taxon>
        <taxon>Glires</taxon>
        <taxon>Rodentia</taxon>
        <taxon>Myomorpha</taxon>
        <taxon>Muroidea</taxon>
        <taxon>Muridae</taxon>
        <taxon>Murinae</taxon>
        <taxon>Rattus</taxon>
    </lineage>
</organism>
<evidence type="ECO:0000313" key="3">
    <source>
        <dbReference type="Proteomes" id="UP000234681"/>
    </source>
</evidence>